<keyword evidence="1" id="KW-1133">Transmembrane helix</keyword>
<dbReference type="AlphaFoldDB" id="A0A2A5WFQ0"/>
<evidence type="ECO:0000256" key="1">
    <source>
        <dbReference type="SAM" id="Phobius"/>
    </source>
</evidence>
<proteinExistence type="predicted"/>
<keyword evidence="1" id="KW-0812">Transmembrane</keyword>
<dbReference type="EMBL" id="NTJZ01000001">
    <property type="protein sequence ID" value="PDH35252.1"/>
    <property type="molecule type" value="Genomic_DNA"/>
</dbReference>
<feature type="transmembrane region" description="Helical" evidence="1">
    <location>
        <begin position="32"/>
        <end position="54"/>
    </location>
</feature>
<reference evidence="2 3" key="1">
    <citation type="submission" date="2017-08" db="EMBL/GenBank/DDBJ databases">
        <title>Fine stratification of microbial communities through a metagenomic profile of the photic zone.</title>
        <authorList>
            <person name="Haro-Moreno J.M."/>
            <person name="Lopez-Perez M."/>
            <person name="De La Torre J."/>
            <person name="Picazo A."/>
            <person name="Camacho A."/>
            <person name="Rodriguez-Valera F."/>
        </authorList>
    </citation>
    <scope>NUCLEOTIDE SEQUENCE [LARGE SCALE GENOMIC DNA]</scope>
    <source>
        <strain evidence="2">MED-G28</strain>
    </source>
</reference>
<keyword evidence="1" id="KW-0472">Membrane</keyword>
<dbReference type="Proteomes" id="UP000219329">
    <property type="component" value="Unassembled WGS sequence"/>
</dbReference>
<comment type="caution">
    <text evidence="2">The sequence shown here is derived from an EMBL/GenBank/DDBJ whole genome shotgun (WGS) entry which is preliminary data.</text>
</comment>
<sequence length="545" mass="60268">MMTSLFVVLQNLPVEDCYGIVKGSQSMASSKTFILFLKILLIVNFIISVSYSIAADPLEPYLSKTTYSGETSVLSSGCSYVDSNVTGLAEALSIDFRLDNGMLEIDSFELKDRRPLVGCNDVLEISLNAEGALTSALFSTSALTISGGDSTSYNLSAGFSELRKPMAETGKYLFDAIDYSVATTKACTDISKNASLVSPQTYFYEVRAMFEKAQNDSITQYIDNPSDDPTKKTEYGPVAHWFSEAALEYAGTAYLQQFDGVEIVADYETVSWAEYQKYFNALCNVYLEQDAKSALIIEAEVFLGKTGWSGHASKWRQFEYIDTGRKVIESPSPAGLEYYTKYTTGAGIIIVAGAKVDDDALLAARDAFIYMTSARPEMRGILRRSHARVSLFTENASELPEYGADMEGEIGGFAQGTSDANMTANATWLCYPGNWDVGGNPAIHELGHVINHLIFEETNETYWYDRITPLAYAARENGTYPADAPLGEYWAQAVEGYIMNKGTDFKEIFPTRAYIAANHPGLYQLLTRYLPTDEWDYCPGIDENR</sequence>
<gene>
    <name evidence="2" type="ORF">CNF02_00585</name>
</gene>
<evidence type="ECO:0000313" key="3">
    <source>
        <dbReference type="Proteomes" id="UP000219329"/>
    </source>
</evidence>
<evidence type="ECO:0000313" key="2">
    <source>
        <dbReference type="EMBL" id="PDH35252.1"/>
    </source>
</evidence>
<accession>A0A2A5WFQ0</accession>
<protein>
    <submittedName>
        <fullName evidence="2">Uncharacterized protein</fullName>
    </submittedName>
</protein>
<name>A0A2A5WFQ0_9GAMM</name>
<organism evidence="2 3">
    <name type="scientific">OM182 bacterium MED-G28</name>
    <dbReference type="NCBI Taxonomy" id="1986256"/>
    <lineage>
        <taxon>Bacteria</taxon>
        <taxon>Pseudomonadati</taxon>
        <taxon>Pseudomonadota</taxon>
        <taxon>Gammaproteobacteria</taxon>
        <taxon>OMG group</taxon>
        <taxon>OM182 clade</taxon>
    </lineage>
</organism>